<keyword evidence="2 4" id="KW-0238">DNA-binding</keyword>
<evidence type="ECO:0000259" key="6">
    <source>
        <dbReference type="PROSITE" id="PS51900"/>
    </source>
</evidence>
<dbReference type="PROSITE" id="PS51898">
    <property type="entry name" value="TYR_RECOMBINASE"/>
    <property type="match status" value="1"/>
</dbReference>
<dbReference type="InterPro" id="IPR044068">
    <property type="entry name" value="CB"/>
</dbReference>
<evidence type="ECO:0000256" key="2">
    <source>
        <dbReference type="ARBA" id="ARBA00023125"/>
    </source>
</evidence>
<keyword evidence="3" id="KW-0233">DNA recombination</keyword>
<dbReference type="Gene3D" id="1.10.150.130">
    <property type="match status" value="1"/>
</dbReference>
<dbReference type="InterPro" id="IPR013762">
    <property type="entry name" value="Integrase-like_cat_sf"/>
</dbReference>
<dbReference type="KEGG" id="mmx:MmarC6_0418"/>
<dbReference type="CDD" id="cd00397">
    <property type="entry name" value="DNA_BRE_C"/>
    <property type="match status" value="1"/>
</dbReference>
<organism evidence="7">
    <name type="scientific">Methanococcus maripaludis (strain C6 / ATCC BAA-1332)</name>
    <dbReference type="NCBI Taxonomy" id="444158"/>
    <lineage>
        <taxon>Archaea</taxon>
        <taxon>Methanobacteriati</taxon>
        <taxon>Methanobacteriota</taxon>
        <taxon>Methanomada group</taxon>
        <taxon>Methanococci</taxon>
        <taxon>Methanococcales</taxon>
        <taxon>Methanococcaceae</taxon>
        <taxon>Methanococcus</taxon>
    </lineage>
</organism>
<dbReference type="GO" id="GO:0003677">
    <property type="term" value="F:DNA binding"/>
    <property type="evidence" value="ECO:0007669"/>
    <property type="project" value="UniProtKB-UniRule"/>
</dbReference>
<dbReference type="PANTHER" id="PTHR30349">
    <property type="entry name" value="PHAGE INTEGRASE-RELATED"/>
    <property type="match status" value="1"/>
</dbReference>
<accession>A9A750</accession>
<evidence type="ECO:0000256" key="1">
    <source>
        <dbReference type="ARBA" id="ARBA00022908"/>
    </source>
</evidence>
<dbReference type="PhylomeDB" id="A9A750"/>
<proteinExistence type="predicted"/>
<dbReference type="PANTHER" id="PTHR30349:SF41">
    <property type="entry name" value="INTEGRASE_RECOMBINASE PROTEIN MJ0367-RELATED"/>
    <property type="match status" value="1"/>
</dbReference>
<reference evidence="7" key="1">
    <citation type="submission" date="2007-10" db="EMBL/GenBank/DDBJ databases">
        <title>Complete sequence of Methanococcus maripaludis C6.</title>
        <authorList>
            <consortium name="US DOE Joint Genome Institute"/>
            <person name="Copeland A."/>
            <person name="Lucas S."/>
            <person name="Lapidus A."/>
            <person name="Barry K."/>
            <person name="Glavina del Rio T."/>
            <person name="Dalin E."/>
            <person name="Tice H."/>
            <person name="Pitluck S."/>
            <person name="Clum A."/>
            <person name="Schmutz J."/>
            <person name="Larimer F."/>
            <person name="Land M."/>
            <person name="Hauser L."/>
            <person name="Kyrpides N."/>
            <person name="Mikhailova N."/>
            <person name="Sieprawska-Lupa M."/>
            <person name="Whitman W.B."/>
            <person name="Richardson P."/>
        </authorList>
    </citation>
    <scope>NUCLEOTIDE SEQUENCE [LARGE SCALE GENOMIC DNA]</scope>
    <source>
        <strain evidence="7">C6</strain>
    </source>
</reference>
<name>A9A750_METM6</name>
<dbReference type="GO" id="GO:0015074">
    <property type="term" value="P:DNA integration"/>
    <property type="evidence" value="ECO:0007669"/>
    <property type="project" value="UniProtKB-KW"/>
</dbReference>
<dbReference type="InterPro" id="IPR010998">
    <property type="entry name" value="Integrase_recombinase_N"/>
</dbReference>
<dbReference type="STRING" id="444158.MmarC6_0418"/>
<dbReference type="InterPro" id="IPR011010">
    <property type="entry name" value="DNA_brk_join_enz"/>
</dbReference>
<dbReference type="InterPro" id="IPR004107">
    <property type="entry name" value="Integrase_SAM-like_N"/>
</dbReference>
<dbReference type="AlphaFoldDB" id="A9A750"/>
<dbReference type="SUPFAM" id="SSF56349">
    <property type="entry name" value="DNA breaking-rejoining enzymes"/>
    <property type="match status" value="1"/>
</dbReference>
<feature type="domain" description="Tyr recombinase" evidence="5">
    <location>
        <begin position="132"/>
        <end position="326"/>
    </location>
</feature>
<dbReference type="OrthoDB" id="142231at2157"/>
<dbReference type="Gene3D" id="1.10.443.10">
    <property type="entry name" value="Intergrase catalytic core"/>
    <property type="match status" value="1"/>
</dbReference>
<dbReference type="PROSITE" id="PS51900">
    <property type="entry name" value="CB"/>
    <property type="match status" value="1"/>
</dbReference>
<feature type="domain" description="Core-binding (CB)" evidence="6">
    <location>
        <begin position="21"/>
        <end position="107"/>
    </location>
</feature>
<evidence type="ECO:0000256" key="4">
    <source>
        <dbReference type="PROSITE-ProRule" id="PRU01248"/>
    </source>
</evidence>
<dbReference type="EMBL" id="CP000867">
    <property type="protein sequence ID" value="ABX01237.1"/>
    <property type="molecule type" value="Genomic_DNA"/>
</dbReference>
<dbReference type="Pfam" id="PF00589">
    <property type="entry name" value="Phage_integrase"/>
    <property type="match status" value="1"/>
</dbReference>
<gene>
    <name evidence="7" type="ordered locus">MmarC6_0418</name>
</gene>
<evidence type="ECO:0000313" key="7">
    <source>
        <dbReference type="EMBL" id="ABX01237.1"/>
    </source>
</evidence>
<dbReference type="InterPro" id="IPR050090">
    <property type="entry name" value="Tyrosine_recombinase_XerCD"/>
</dbReference>
<evidence type="ECO:0000259" key="5">
    <source>
        <dbReference type="PROSITE" id="PS51898"/>
    </source>
</evidence>
<keyword evidence="1" id="KW-0229">DNA integration</keyword>
<protein>
    <submittedName>
        <fullName evidence="7">Integrase family protein</fullName>
    </submittedName>
</protein>
<sequence>MDVVSKFLVGAGKRDAVTKTPAMNKWISVFREEREFDGIKENTIIGDLTKLGVFLEFAQQRLEKEPDELYKTDFIKFFNYLEKERKISKNTQNRYFNLLKVFYRAFKLDNFMDFRDESNERKRFSSSRIEVKHYDAITEQDLNLVIAKIFENQSSTKIRDLVVIRMLWDTGARVSEVLNLKYEDCDFENGEFRLRNTKSHEERKVVCSNDTLELLKCLASYNFKKEPKDYLFQSTNQENLGKIADRNQITRTFGRAVDKLKEEEKIQQNKRYVVHSLRHGRAVDLLNKGVPIDVVKEILGHRSLETTLYYSHSRQRKEQMLQDIKKLL</sequence>
<dbReference type="Pfam" id="PF13495">
    <property type="entry name" value="Phage_int_SAM_4"/>
    <property type="match status" value="1"/>
</dbReference>
<evidence type="ECO:0000256" key="3">
    <source>
        <dbReference type="ARBA" id="ARBA00023172"/>
    </source>
</evidence>
<dbReference type="HOGENOM" id="CLU_027562_9_5_2"/>
<dbReference type="GO" id="GO:0006310">
    <property type="term" value="P:DNA recombination"/>
    <property type="evidence" value="ECO:0007669"/>
    <property type="project" value="UniProtKB-KW"/>
</dbReference>
<dbReference type="InterPro" id="IPR002104">
    <property type="entry name" value="Integrase_catalytic"/>
</dbReference>
<dbReference type="eggNOG" id="arCOG01241">
    <property type="taxonomic scope" value="Archaea"/>
</dbReference>